<name>A0AA37W6F2_9GAMM</name>
<dbReference type="GO" id="GO:0012505">
    <property type="term" value="C:endomembrane system"/>
    <property type="evidence" value="ECO:0007669"/>
    <property type="project" value="UniProtKB-SubCell"/>
</dbReference>
<feature type="transmembrane region" description="Helical" evidence="6">
    <location>
        <begin position="6"/>
        <end position="30"/>
    </location>
</feature>
<keyword evidence="3 6" id="KW-0812">Transmembrane</keyword>
<comment type="subcellular location">
    <subcellularLocation>
        <location evidence="1">Endomembrane system</location>
    </subcellularLocation>
</comment>
<dbReference type="PANTHER" id="PTHR35791:SF1">
    <property type="entry name" value="UPF0754 MEMBRANE PROTEIN YHEB"/>
    <property type="match status" value="1"/>
</dbReference>
<comment type="caution">
    <text evidence="7">The sequence shown here is derived from an EMBL/GenBank/DDBJ whole genome shotgun (WGS) entry which is preliminary data.</text>
</comment>
<dbReference type="PANTHER" id="PTHR35791">
    <property type="entry name" value="UPF0754 MEMBRANE PROTEIN YHEB"/>
    <property type="match status" value="1"/>
</dbReference>
<dbReference type="EMBL" id="BSNM01000002">
    <property type="protein sequence ID" value="GLQ29819.1"/>
    <property type="molecule type" value="Genomic_DNA"/>
</dbReference>
<comment type="similarity">
    <text evidence="2">Belongs to the UPF0754 family.</text>
</comment>
<accession>A0AA37W6F2</accession>
<dbReference type="AlphaFoldDB" id="A0AA37W6F2"/>
<evidence type="ECO:0000313" key="8">
    <source>
        <dbReference type="Proteomes" id="UP001161389"/>
    </source>
</evidence>
<dbReference type="Proteomes" id="UP001161389">
    <property type="component" value="Unassembled WGS sequence"/>
</dbReference>
<dbReference type="Pfam" id="PF04286">
    <property type="entry name" value="DUF445"/>
    <property type="match status" value="2"/>
</dbReference>
<keyword evidence="8" id="KW-1185">Reference proteome</keyword>
<evidence type="ECO:0000256" key="3">
    <source>
        <dbReference type="ARBA" id="ARBA00022692"/>
    </source>
</evidence>
<proteinExistence type="inferred from homology"/>
<sequence length="406" mass="46740">MIDQSIGLHWLLLIPIIAGFIGWITNWLAIKMIFYPRVWRGVQIGRFKFGWQGIIHRKSSGFAKAIGKQVSENMLQAEDLLPKVNIQHAQAFVNKFPELWKEIEGGEFLPDMLGEHWQKMTPLQQQMVKMQIRFDSHSLLLELVKIARAKFVERFDIRRVISHRLSKDSRLLAELFGSIARPELRMIEVYGLYFGAIIGAIEGLLFAFTEMSWTIFLFGTLVGAITNWLAIEMIFRPREPTKILGVTFQGLFPKRQSNIAAQFAQVGEQHVLPVTAFVDEIMSVLEEKAFIDDLEQTARRILHRIIGNYLDHLPEGVSKDEIADKAIEFYYQRQLELEPQLVSELKRLLEADYRVAEIIEANLSELSKEKFERVLRIVFEQDETTLVVIGAVIGFAISGMQFLMFA</sequence>
<feature type="transmembrane region" description="Helical" evidence="6">
    <location>
        <begin position="386"/>
        <end position="405"/>
    </location>
</feature>
<gene>
    <name evidence="7" type="ORF">GCM10007876_02970</name>
</gene>
<reference evidence="7" key="1">
    <citation type="journal article" date="2014" name="Int. J. Syst. Evol. Microbiol.">
        <title>Complete genome sequence of Corynebacterium casei LMG S-19264T (=DSM 44701T), isolated from a smear-ripened cheese.</title>
        <authorList>
            <consortium name="US DOE Joint Genome Institute (JGI-PGF)"/>
            <person name="Walter F."/>
            <person name="Albersmeier A."/>
            <person name="Kalinowski J."/>
            <person name="Ruckert C."/>
        </authorList>
    </citation>
    <scope>NUCLEOTIDE SEQUENCE</scope>
    <source>
        <strain evidence="7">NBRC 110071</strain>
    </source>
</reference>
<evidence type="ECO:0000256" key="6">
    <source>
        <dbReference type="SAM" id="Phobius"/>
    </source>
</evidence>
<evidence type="ECO:0000256" key="4">
    <source>
        <dbReference type="ARBA" id="ARBA00022989"/>
    </source>
</evidence>
<organism evidence="7 8">
    <name type="scientific">Litoribrevibacter albus</name>
    <dbReference type="NCBI Taxonomy" id="1473156"/>
    <lineage>
        <taxon>Bacteria</taxon>
        <taxon>Pseudomonadati</taxon>
        <taxon>Pseudomonadota</taxon>
        <taxon>Gammaproteobacteria</taxon>
        <taxon>Oceanospirillales</taxon>
        <taxon>Oceanospirillaceae</taxon>
        <taxon>Litoribrevibacter</taxon>
    </lineage>
</organism>
<evidence type="ECO:0000313" key="7">
    <source>
        <dbReference type="EMBL" id="GLQ29819.1"/>
    </source>
</evidence>
<feature type="transmembrane region" description="Helical" evidence="6">
    <location>
        <begin position="190"/>
        <end position="209"/>
    </location>
</feature>
<evidence type="ECO:0000256" key="1">
    <source>
        <dbReference type="ARBA" id="ARBA00004308"/>
    </source>
</evidence>
<dbReference type="RefSeq" id="WP_284377927.1">
    <property type="nucleotide sequence ID" value="NZ_BSNM01000002.1"/>
</dbReference>
<feature type="transmembrane region" description="Helical" evidence="6">
    <location>
        <begin position="215"/>
        <end position="235"/>
    </location>
</feature>
<evidence type="ECO:0008006" key="9">
    <source>
        <dbReference type="Google" id="ProtNLM"/>
    </source>
</evidence>
<evidence type="ECO:0000256" key="5">
    <source>
        <dbReference type="ARBA" id="ARBA00023136"/>
    </source>
</evidence>
<protein>
    <recommendedName>
        <fullName evidence="9">DUF445 family protein</fullName>
    </recommendedName>
</protein>
<reference evidence="7" key="2">
    <citation type="submission" date="2023-01" db="EMBL/GenBank/DDBJ databases">
        <title>Draft genome sequence of Litoribrevibacter albus strain NBRC 110071.</title>
        <authorList>
            <person name="Sun Q."/>
            <person name="Mori K."/>
        </authorList>
    </citation>
    <scope>NUCLEOTIDE SEQUENCE</scope>
    <source>
        <strain evidence="7">NBRC 110071</strain>
    </source>
</reference>
<evidence type="ECO:0000256" key="2">
    <source>
        <dbReference type="ARBA" id="ARBA00008053"/>
    </source>
</evidence>
<keyword evidence="4 6" id="KW-1133">Transmembrane helix</keyword>
<dbReference type="InterPro" id="IPR007383">
    <property type="entry name" value="DUF445"/>
</dbReference>
<keyword evidence="5 6" id="KW-0472">Membrane</keyword>